<sequence>MTFSVDDAMALAHQVRRWLAENGIRIRCPHRARPLIQAVLLRHGIHVEQTRASGRIGFLVPACGLLIEVEDPAASGAEIWRPITRAADCPQVNAILLVTNSQHGRPASAGPGKPVLCARPVARKRRYAA</sequence>
<evidence type="ECO:0000313" key="2">
    <source>
        <dbReference type="Proteomes" id="UP001524547"/>
    </source>
</evidence>
<evidence type="ECO:0000313" key="1">
    <source>
        <dbReference type="EMBL" id="MCQ8240566.1"/>
    </source>
</evidence>
<keyword evidence="2" id="KW-1185">Reference proteome</keyword>
<proteinExistence type="predicted"/>
<accession>A0ABT1VW41</accession>
<protein>
    <submittedName>
        <fullName evidence="1">Uncharacterized protein</fullName>
    </submittedName>
</protein>
<dbReference type="RefSeq" id="WP_422919317.1">
    <property type="nucleotide sequence ID" value="NZ_JAMZEJ010000004.1"/>
</dbReference>
<name>A0ABT1VW41_9PROT</name>
<dbReference type="EMBL" id="JAMZEJ010000004">
    <property type="protein sequence ID" value="MCQ8240566.1"/>
    <property type="molecule type" value="Genomic_DNA"/>
</dbReference>
<comment type="caution">
    <text evidence="1">The sequence shown here is derived from an EMBL/GenBank/DDBJ whole genome shotgun (WGS) entry which is preliminary data.</text>
</comment>
<dbReference type="Proteomes" id="UP001524547">
    <property type="component" value="Unassembled WGS sequence"/>
</dbReference>
<organism evidence="1 2">
    <name type="scientific">Rhizosaccharibacter radicis</name>
    <dbReference type="NCBI Taxonomy" id="2782605"/>
    <lineage>
        <taxon>Bacteria</taxon>
        <taxon>Pseudomonadati</taxon>
        <taxon>Pseudomonadota</taxon>
        <taxon>Alphaproteobacteria</taxon>
        <taxon>Acetobacterales</taxon>
        <taxon>Acetobacteraceae</taxon>
        <taxon>Rhizosaccharibacter</taxon>
    </lineage>
</organism>
<gene>
    <name evidence="1" type="ORF">NFI88_06870</name>
</gene>
<reference evidence="1 2" key="1">
    <citation type="submission" date="2022-06" db="EMBL/GenBank/DDBJ databases">
        <title>Rhizosaccharibacter gen. nov. sp. nov. KSS12, endophytic bacteria isolated from sugarcane.</title>
        <authorList>
            <person name="Pitiwittayakul N."/>
        </authorList>
    </citation>
    <scope>NUCLEOTIDE SEQUENCE [LARGE SCALE GENOMIC DNA]</scope>
    <source>
        <strain evidence="1 2">KSS12</strain>
    </source>
</reference>